<keyword evidence="5" id="KW-0687">Ribonucleoprotein</keyword>
<evidence type="ECO:0000256" key="1">
    <source>
        <dbReference type="ARBA" id="ARBA00004173"/>
    </source>
</evidence>
<gene>
    <name evidence="8" type="ORF">COCON_G00056820</name>
</gene>
<comment type="subcellular location">
    <subcellularLocation>
        <location evidence="1">Mitochondrion</location>
    </subcellularLocation>
</comment>
<dbReference type="InterPro" id="IPR013870">
    <property type="entry name" value="Ribosomal_mL54"/>
</dbReference>
<sequence>MAAHAVLNTANRLKLIPANTYTGHFINGIIYKIQACGYAKKPTMKGKGKGMTKEVLTGPEVCKDPVQLTTHAVGVNIFKEGQDPALRPVEEYPEWLFKLNLGPPPKLEDLHPETRQYWRVVRKQHMWRFNRSRKKREGVTINSCG</sequence>
<dbReference type="AlphaFoldDB" id="A0A9Q1I320"/>
<evidence type="ECO:0000256" key="5">
    <source>
        <dbReference type="ARBA" id="ARBA00023274"/>
    </source>
</evidence>
<dbReference type="PANTHER" id="PTHR28595:SF1">
    <property type="entry name" value="LARGE RIBOSOMAL SUBUNIT PROTEIN ML54"/>
    <property type="match status" value="1"/>
</dbReference>
<dbReference type="EMBL" id="JAFJMO010000004">
    <property type="protein sequence ID" value="KAJ8278616.1"/>
    <property type="molecule type" value="Genomic_DNA"/>
</dbReference>
<reference evidence="8" key="1">
    <citation type="journal article" date="2023" name="Science">
        <title>Genome structures resolve the early diversification of teleost fishes.</title>
        <authorList>
            <person name="Parey E."/>
            <person name="Louis A."/>
            <person name="Montfort J."/>
            <person name="Bouchez O."/>
            <person name="Roques C."/>
            <person name="Iampietro C."/>
            <person name="Lluch J."/>
            <person name="Castinel A."/>
            <person name="Donnadieu C."/>
            <person name="Desvignes T."/>
            <person name="Floi Bucao C."/>
            <person name="Jouanno E."/>
            <person name="Wen M."/>
            <person name="Mejri S."/>
            <person name="Dirks R."/>
            <person name="Jansen H."/>
            <person name="Henkel C."/>
            <person name="Chen W.J."/>
            <person name="Zahm M."/>
            <person name="Cabau C."/>
            <person name="Klopp C."/>
            <person name="Thompson A.W."/>
            <person name="Robinson-Rechavi M."/>
            <person name="Braasch I."/>
            <person name="Lecointre G."/>
            <person name="Bobe J."/>
            <person name="Postlethwait J.H."/>
            <person name="Berthelot C."/>
            <person name="Roest Crollius H."/>
            <person name="Guiguen Y."/>
        </authorList>
    </citation>
    <scope>NUCLEOTIDE SEQUENCE</scope>
    <source>
        <strain evidence="8">Concon-B</strain>
    </source>
</reference>
<evidence type="ECO:0000256" key="3">
    <source>
        <dbReference type="ARBA" id="ARBA00022980"/>
    </source>
</evidence>
<evidence type="ECO:0000256" key="2">
    <source>
        <dbReference type="ARBA" id="ARBA00022946"/>
    </source>
</evidence>
<evidence type="ECO:0000256" key="6">
    <source>
        <dbReference type="ARBA" id="ARBA00033752"/>
    </source>
</evidence>
<keyword evidence="3" id="KW-0689">Ribosomal protein</keyword>
<keyword evidence="2" id="KW-0809">Transit peptide</keyword>
<protein>
    <recommendedName>
        <fullName evidence="7">Large ribosomal subunit protein mL54</fullName>
    </recommendedName>
</protein>
<keyword evidence="9" id="KW-1185">Reference proteome</keyword>
<comment type="caution">
    <text evidence="8">The sequence shown here is derived from an EMBL/GenBank/DDBJ whole genome shotgun (WGS) entry which is preliminary data.</text>
</comment>
<accession>A0A9Q1I320</accession>
<proteinExistence type="inferred from homology"/>
<keyword evidence="4" id="KW-0496">Mitochondrion</keyword>
<evidence type="ECO:0000256" key="4">
    <source>
        <dbReference type="ARBA" id="ARBA00023128"/>
    </source>
</evidence>
<evidence type="ECO:0000256" key="7">
    <source>
        <dbReference type="ARBA" id="ARBA00035179"/>
    </source>
</evidence>
<name>A0A9Q1I320_CONCO</name>
<dbReference type="Proteomes" id="UP001152803">
    <property type="component" value="Unassembled WGS sequence"/>
</dbReference>
<dbReference type="GO" id="GO:0005762">
    <property type="term" value="C:mitochondrial large ribosomal subunit"/>
    <property type="evidence" value="ECO:0007669"/>
    <property type="project" value="TreeGrafter"/>
</dbReference>
<dbReference type="PANTHER" id="PTHR28595">
    <property type="entry name" value="39S RIBOSOMAL PROTEIN L54, MITOCHONDRIAL"/>
    <property type="match status" value="1"/>
</dbReference>
<dbReference type="OrthoDB" id="10252718at2759"/>
<comment type="similarity">
    <text evidence="6">Belongs to the mitochondrion-specific ribosomal protein mL54 family.</text>
</comment>
<evidence type="ECO:0000313" key="9">
    <source>
        <dbReference type="Proteomes" id="UP001152803"/>
    </source>
</evidence>
<dbReference type="Pfam" id="PF08561">
    <property type="entry name" value="Ribosomal_L37"/>
    <property type="match status" value="1"/>
</dbReference>
<dbReference type="GO" id="GO:0003735">
    <property type="term" value="F:structural constituent of ribosome"/>
    <property type="evidence" value="ECO:0007669"/>
    <property type="project" value="TreeGrafter"/>
</dbReference>
<organism evidence="8 9">
    <name type="scientific">Conger conger</name>
    <name type="common">Conger eel</name>
    <name type="synonym">Muraena conger</name>
    <dbReference type="NCBI Taxonomy" id="82655"/>
    <lineage>
        <taxon>Eukaryota</taxon>
        <taxon>Metazoa</taxon>
        <taxon>Chordata</taxon>
        <taxon>Craniata</taxon>
        <taxon>Vertebrata</taxon>
        <taxon>Euteleostomi</taxon>
        <taxon>Actinopterygii</taxon>
        <taxon>Neopterygii</taxon>
        <taxon>Teleostei</taxon>
        <taxon>Anguilliformes</taxon>
        <taxon>Congridae</taxon>
        <taxon>Conger</taxon>
    </lineage>
</organism>
<evidence type="ECO:0000313" key="8">
    <source>
        <dbReference type="EMBL" id="KAJ8278616.1"/>
    </source>
</evidence>